<evidence type="ECO:0008006" key="9">
    <source>
        <dbReference type="Google" id="ProtNLM"/>
    </source>
</evidence>
<evidence type="ECO:0000256" key="6">
    <source>
        <dbReference type="SAM" id="Phobius"/>
    </source>
</evidence>
<dbReference type="GO" id="GO:0022857">
    <property type="term" value="F:transmembrane transporter activity"/>
    <property type="evidence" value="ECO:0007669"/>
    <property type="project" value="InterPro"/>
</dbReference>
<dbReference type="OrthoDB" id="1641903at2759"/>
<dbReference type="GO" id="GO:0016020">
    <property type="term" value="C:membrane"/>
    <property type="evidence" value="ECO:0007669"/>
    <property type="project" value="UniProtKB-SubCell"/>
</dbReference>
<feature type="transmembrane region" description="Helical" evidence="6">
    <location>
        <begin position="96"/>
        <end position="122"/>
    </location>
</feature>
<proteinExistence type="inferred from homology"/>
<feature type="transmembrane region" description="Helical" evidence="6">
    <location>
        <begin position="302"/>
        <end position="320"/>
    </location>
</feature>
<reference evidence="7" key="1">
    <citation type="submission" date="2021-04" db="EMBL/GenBank/DDBJ databases">
        <authorList>
            <consortium name="Molecular Ecology Group"/>
        </authorList>
    </citation>
    <scope>NUCLEOTIDE SEQUENCE</scope>
</reference>
<comment type="similarity">
    <text evidence="2">Belongs to the nucleobase:cation symporter-2 (NCS2) (TC 2.A.40) family.</text>
</comment>
<feature type="transmembrane region" description="Helical" evidence="6">
    <location>
        <begin position="156"/>
        <end position="178"/>
    </location>
</feature>
<dbReference type="EMBL" id="CAJHNH020002924">
    <property type="protein sequence ID" value="CAG5128101.1"/>
    <property type="molecule type" value="Genomic_DNA"/>
</dbReference>
<dbReference type="Pfam" id="PF00860">
    <property type="entry name" value="Xan_ur_permease"/>
    <property type="match status" value="1"/>
</dbReference>
<evidence type="ECO:0000256" key="4">
    <source>
        <dbReference type="ARBA" id="ARBA00022989"/>
    </source>
</evidence>
<keyword evidence="4 6" id="KW-1133">Transmembrane helix</keyword>
<dbReference type="AlphaFoldDB" id="A0A8S3ZNG1"/>
<evidence type="ECO:0000256" key="2">
    <source>
        <dbReference type="ARBA" id="ARBA00008821"/>
    </source>
</evidence>
<keyword evidence="8" id="KW-1185">Reference proteome</keyword>
<protein>
    <recommendedName>
        <fullName evidence="9">Solute carrier family 23 member 2</fullName>
    </recommendedName>
</protein>
<sequence>LSGSLMLAGFLHFLIGFTGLVGIILRFVGPITIVPTIVLVGLYTNRMVVKFCQPSWILAALTCLCNCVLSMYLANKNTPIPYWSRRRGFHILWFPFHHAFSVLLSMMFGWSLSAVLTAAGAFTDDKTSLQYLARSDSRLHVIEETNWFIFPYPGKFGLMSFSAAGFISFFVATIMSVLDSIGDYSACARAVRVPPPPTYAFNRGIAVEGLMSALSGAMGCCHATLSYGGNIGAINVTGVASRRVMQGCGLIFVIFAIVGKAGALFVTIPYPVLGGISFIMNGIFIGLVLSYLQFVDLNSTRNLAIIGMSLLLGMMLPYWIGENPDAIETGNPNANNVIKVLLNNPSFVGGFCACLLDNTVP</sequence>
<keyword evidence="5 6" id="KW-0472">Membrane</keyword>
<keyword evidence="3 6" id="KW-0812">Transmembrane</keyword>
<evidence type="ECO:0000256" key="5">
    <source>
        <dbReference type="ARBA" id="ARBA00023136"/>
    </source>
</evidence>
<feature type="transmembrane region" description="Helical" evidence="6">
    <location>
        <begin position="276"/>
        <end position="295"/>
    </location>
</feature>
<comment type="caution">
    <text evidence="7">The sequence shown here is derived from an EMBL/GenBank/DDBJ whole genome shotgun (WGS) entry which is preliminary data.</text>
</comment>
<feature type="non-terminal residue" evidence="7">
    <location>
        <position position="1"/>
    </location>
</feature>
<evidence type="ECO:0000256" key="3">
    <source>
        <dbReference type="ARBA" id="ARBA00022692"/>
    </source>
</evidence>
<feature type="transmembrane region" description="Helical" evidence="6">
    <location>
        <begin position="55"/>
        <end position="75"/>
    </location>
</feature>
<feature type="transmembrane region" description="Helical" evidence="6">
    <location>
        <begin position="250"/>
        <end position="270"/>
    </location>
</feature>
<dbReference type="PANTHER" id="PTHR11119">
    <property type="entry name" value="XANTHINE-URACIL / VITAMIN C PERMEASE FAMILY MEMBER"/>
    <property type="match status" value="1"/>
</dbReference>
<name>A0A8S3ZNG1_9EUPU</name>
<accession>A0A8S3ZNG1</accession>
<dbReference type="Proteomes" id="UP000678393">
    <property type="component" value="Unassembled WGS sequence"/>
</dbReference>
<evidence type="ECO:0000256" key="1">
    <source>
        <dbReference type="ARBA" id="ARBA00004141"/>
    </source>
</evidence>
<gene>
    <name evidence="7" type="ORF">CUNI_LOCUS13659</name>
</gene>
<organism evidence="7 8">
    <name type="scientific">Candidula unifasciata</name>
    <dbReference type="NCBI Taxonomy" id="100452"/>
    <lineage>
        <taxon>Eukaryota</taxon>
        <taxon>Metazoa</taxon>
        <taxon>Spiralia</taxon>
        <taxon>Lophotrochozoa</taxon>
        <taxon>Mollusca</taxon>
        <taxon>Gastropoda</taxon>
        <taxon>Heterobranchia</taxon>
        <taxon>Euthyneura</taxon>
        <taxon>Panpulmonata</taxon>
        <taxon>Eupulmonata</taxon>
        <taxon>Stylommatophora</taxon>
        <taxon>Helicina</taxon>
        <taxon>Helicoidea</taxon>
        <taxon>Geomitridae</taxon>
        <taxon>Candidula</taxon>
    </lineage>
</organism>
<comment type="subcellular location">
    <subcellularLocation>
        <location evidence="1">Membrane</location>
        <topology evidence="1">Multi-pass membrane protein</topology>
    </subcellularLocation>
</comment>
<feature type="non-terminal residue" evidence="7">
    <location>
        <position position="361"/>
    </location>
</feature>
<evidence type="ECO:0000313" key="8">
    <source>
        <dbReference type="Proteomes" id="UP000678393"/>
    </source>
</evidence>
<dbReference type="InterPro" id="IPR006043">
    <property type="entry name" value="NCS2"/>
</dbReference>
<evidence type="ECO:0000313" key="7">
    <source>
        <dbReference type="EMBL" id="CAG5128101.1"/>
    </source>
</evidence>